<keyword evidence="3" id="KW-1185">Reference proteome</keyword>
<dbReference type="Proteomes" id="UP001565200">
    <property type="component" value="Unassembled WGS sequence"/>
</dbReference>
<dbReference type="InterPro" id="IPR029046">
    <property type="entry name" value="LolA/LolB/LppX"/>
</dbReference>
<keyword evidence="1" id="KW-0732">Signal</keyword>
<protein>
    <submittedName>
        <fullName evidence="2">LolA-like putative outer membrane lipoprotein chaperone</fullName>
    </submittedName>
</protein>
<accession>A0ABV4CWX1</accession>
<sequence length="197" mass="21721">MAVIWSIVPVEAKTLTGSQILDEAAKRVKATHSVTVTYDMSDGQQSSSGTLVIAGEKFHLSSPDLTVWYDGTTQWTFMPSSNEVNIVEPTPEELAQVNPFVIISSFRKAYNAKSLKAPAGKYRVDLTPVNARGAYIKKATVTFNASTFMPERIELTTDTGTNMSILIKTLKTGTNYPSSTFVFNKKQYPKAEIIDLR</sequence>
<evidence type="ECO:0000313" key="3">
    <source>
        <dbReference type="Proteomes" id="UP001565200"/>
    </source>
</evidence>
<dbReference type="EMBL" id="JBCLPP010000006">
    <property type="protein sequence ID" value="MEY8244584.1"/>
    <property type="molecule type" value="Genomic_DNA"/>
</dbReference>
<name>A0ABV4CWX1_9BACT</name>
<dbReference type="CDD" id="cd16325">
    <property type="entry name" value="LolA"/>
    <property type="match status" value="1"/>
</dbReference>
<dbReference type="RefSeq" id="WP_205523785.1">
    <property type="nucleotide sequence ID" value="NZ_JBCLPP010000006.1"/>
</dbReference>
<organism evidence="2 3">
    <name type="scientific">Heminiphilus faecis</name>
    <dbReference type="NCBI Taxonomy" id="2601703"/>
    <lineage>
        <taxon>Bacteria</taxon>
        <taxon>Pseudomonadati</taxon>
        <taxon>Bacteroidota</taxon>
        <taxon>Bacteroidia</taxon>
        <taxon>Bacteroidales</taxon>
        <taxon>Muribaculaceae</taxon>
        <taxon>Heminiphilus</taxon>
    </lineage>
</organism>
<dbReference type="InterPro" id="IPR004564">
    <property type="entry name" value="OM_lipoprot_carrier_LolA-like"/>
</dbReference>
<evidence type="ECO:0000256" key="1">
    <source>
        <dbReference type="ARBA" id="ARBA00022729"/>
    </source>
</evidence>
<reference evidence="2 3" key="1">
    <citation type="submission" date="2024-03" db="EMBL/GenBank/DDBJ databases">
        <title>Mouse gut bacterial collection (mGBC) of GemPharmatech.</title>
        <authorList>
            <person name="He Y."/>
            <person name="Dong L."/>
            <person name="Wu D."/>
            <person name="Gao X."/>
            <person name="Lin Z."/>
        </authorList>
    </citation>
    <scope>NUCLEOTIDE SEQUENCE [LARGE SCALE GENOMIC DNA]</scope>
    <source>
        <strain evidence="2 3">54-13</strain>
    </source>
</reference>
<evidence type="ECO:0000313" key="2">
    <source>
        <dbReference type="EMBL" id="MEY8244584.1"/>
    </source>
</evidence>
<dbReference type="SUPFAM" id="SSF89392">
    <property type="entry name" value="Prokaryotic lipoproteins and lipoprotein localization factors"/>
    <property type="match status" value="1"/>
</dbReference>
<dbReference type="Gene3D" id="2.50.20.10">
    <property type="entry name" value="Lipoprotein localisation LolA/LolB/LppX"/>
    <property type="match status" value="1"/>
</dbReference>
<comment type="caution">
    <text evidence="2">The sequence shown here is derived from an EMBL/GenBank/DDBJ whole genome shotgun (WGS) entry which is preliminary data.</text>
</comment>
<dbReference type="Pfam" id="PF16584">
    <property type="entry name" value="LolA_2"/>
    <property type="match status" value="1"/>
</dbReference>
<gene>
    <name evidence="2" type="ORF">AAK873_02995</name>
</gene>
<proteinExistence type="predicted"/>